<name>A0AAD7NMS3_9AGAR</name>
<dbReference type="InterPro" id="IPR032675">
    <property type="entry name" value="LRR_dom_sf"/>
</dbReference>
<dbReference type="Proteomes" id="UP001215598">
    <property type="component" value="Unassembled WGS sequence"/>
</dbReference>
<dbReference type="SUPFAM" id="SSF52047">
    <property type="entry name" value="RNI-like"/>
    <property type="match status" value="1"/>
</dbReference>
<dbReference type="AlphaFoldDB" id="A0AAD7NMS3"/>
<sequence length="413" mass="46005">MIVAQLEDILENILAQVYQSIVAEGERDGIAEAVRKNNFFKLALVSRNFVTPVRRNFYRNLRVEGTERFLLLTAQLRLSPHLAKLIKCATLVSNCGQHTHIDGGPSPRHRPGSKSMSVSATVLGLFLKACPQLRRLCIYGGDFLWALVNQIPTTIQLTSICTLGCPCQLTRESCMIHLQHGWLQNIVAFPHLEKLEITELDLDKDRNSTLGIPSSSSACTSLTVWNTSGLTSLDDLEPLIRSMPTLQELVLGLSLLPLPPGKLKRCLGLAASTLTRLKLSGSGRLDQRLQPWDNDAVAMLPQLKSLHLGGVALTSSFFDGLPARLEFLRLEQLAVQYVSTSALAGWLRREPFPHRGVLKKIELVGRLWVDVAKGIKASNAQVLELEELCRGLGIEWNYTPAENLYYQYQQLFF</sequence>
<proteinExistence type="predicted"/>
<protein>
    <submittedName>
        <fullName evidence="1">Uncharacterized protein</fullName>
    </submittedName>
</protein>
<dbReference type="EMBL" id="JARKIB010000023">
    <property type="protein sequence ID" value="KAJ7766742.1"/>
    <property type="molecule type" value="Genomic_DNA"/>
</dbReference>
<reference evidence="1" key="1">
    <citation type="submission" date="2023-03" db="EMBL/GenBank/DDBJ databases">
        <title>Massive genome expansion in bonnet fungi (Mycena s.s.) driven by repeated elements and novel gene families across ecological guilds.</title>
        <authorList>
            <consortium name="Lawrence Berkeley National Laboratory"/>
            <person name="Harder C.B."/>
            <person name="Miyauchi S."/>
            <person name="Viragh M."/>
            <person name="Kuo A."/>
            <person name="Thoen E."/>
            <person name="Andreopoulos B."/>
            <person name="Lu D."/>
            <person name="Skrede I."/>
            <person name="Drula E."/>
            <person name="Henrissat B."/>
            <person name="Morin E."/>
            <person name="Kohler A."/>
            <person name="Barry K."/>
            <person name="LaButti K."/>
            <person name="Morin E."/>
            <person name="Salamov A."/>
            <person name="Lipzen A."/>
            <person name="Mereny Z."/>
            <person name="Hegedus B."/>
            <person name="Baldrian P."/>
            <person name="Stursova M."/>
            <person name="Weitz H."/>
            <person name="Taylor A."/>
            <person name="Grigoriev I.V."/>
            <person name="Nagy L.G."/>
            <person name="Martin F."/>
            <person name="Kauserud H."/>
        </authorList>
    </citation>
    <scope>NUCLEOTIDE SEQUENCE</scope>
    <source>
        <strain evidence="1">CBHHK182m</strain>
    </source>
</reference>
<organism evidence="1 2">
    <name type="scientific">Mycena metata</name>
    <dbReference type="NCBI Taxonomy" id="1033252"/>
    <lineage>
        <taxon>Eukaryota</taxon>
        <taxon>Fungi</taxon>
        <taxon>Dikarya</taxon>
        <taxon>Basidiomycota</taxon>
        <taxon>Agaricomycotina</taxon>
        <taxon>Agaricomycetes</taxon>
        <taxon>Agaricomycetidae</taxon>
        <taxon>Agaricales</taxon>
        <taxon>Marasmiineae</taxon>
        <taxon>Mycenaceae</taxon>
        <taxon>Mycena</taxon>
    </lineage>
</organism>
<gene>
    <name evidence="1" type="ORF">B0H16DRAFT_1882767</name>
</gene>
<comment type="caution">
    <text evidence="1">The sequence shown here is derived from an EMBL/GenBank/DDBJ whole genome shotgun (WGS) entry which is preliminary data.</text>
</comment>
<accession>A0AAD7NMS3</accession>
<evidence type="ECO:0000313" key="2">
    <source>
        <dbReference type="Proteomes" id="UP001215598"/>
    </source>
</evidence>
<evidence type="ECO:0000313" key="1">
    <source>
        <dbReference type="EMBL" id="KAJ7766742.1"/>
    </source>
</evidence>
<dbReference type="Gene3D" id="3.80.10.10">
    <property type="entry name" value="Ribonuclease Inhibitor"/>
    <property type="match status" value="1"/>
</dbReference>
<keyword evidence="2" id="KW-1185">Reference proteome</keyword>